<dbReference type="AlphaFoldDB" id="A0A6M6JRS8"/>
<name>A0A6M6JRS8_9PSEU</name>
<dbReference type="Gene3D" id="3.90.180.10">
    <property type="entry name" value="Medium-chain alcohol dehydrogenases, catalytic domain"/>
    <property type="match status" value="1"/>
</dbReference>
<dbReference type="KEGG" id="pbro:HOP40_32595"/>
<organism evidence="2 3">
    <name type="scientific">Pseudonocardia broussonetiae</name>
    <dbReference type="NCBI Taxonomy" id="2736640"/>
    <lineage>
        <taxon>Bacteria</taxon>
        <taxon>Bacillati</taxon>
        <taxon>Actinomycetota</taxon>
        <taxon>Actinomycetes</taxon>
        <taxon>Pseudonocardiales</taxon>
        <taxon>Pseudonocardiaceae</taxon>
        <taxon>Pseudonocardia</taxon>
    </lineage>
</organism>
<evidence type="ECO:0000259" key="1">
    <source>
        <dbReference type="SMART" id="SM00829"/>
    </source>
</evidence>
<keyword evidence="3" id="KW-1185">Reference proteome</keyword>
<dbReference type="PANTHER" id="PTHR43677:SF4">
    <property type="entry name" value="QUINONE OXIDOREDUCTASE-LIKE PROTEIN 2"/>
    <property type="match status" value="1"/>
</dbReference>
<dbReference type="InterPro" id="IPR013154">
    <property type="entry name" value="ADH-like_N"/>
</dbReference>
<protein>
    <submittedName>
        <fullName evidence="2">NADPH:quinone oxidoreductase family protein</fullName>
    </submittedName>
</protein>
<dbReference type="Proteomes" id="UP000505377">
    <property type="component" value="Chromosome"/>
</dbReference>
<dbReference type="CDD" id="cd08241">
    <property type="entry name" value="QOR1"/>
    <property type="match status" value="1"/>
</dbReference>
<dbReference type="InterPro" id="IPR013149">
    <property type="entry name" value="ADH-like_C"/>
</dbReference>
<feature type="domain" description="Enoyl reductase (ER)" evidence="1">
    <location>
        <begin position="11"/>
        <end position="320"/>
    </location>
</feature>
<dbReference type="GO" id="GO:0008270">
    <property type="term" value="F:zinc ion binding"/>
    <property type="evidence" value="ECO:0007669"/>
    <property type="project" value="InterPro"/>
</dbReference>
<dbReference type="GO" id="GO:0016491">
    <property type="term" value="F:oxidoreductase activity"/>
    <property type="evidence" value="ECO:0007669"/>
    <property type="project" value="InterPro"/>
</dbReference>
<evidence type="ECO:0000313" key="2">
    <source>
        <dbReference type="EMBL" id="QJY49923.1"/>
    </source>
</evidence>
<sequence length="322" mass="33140">MRAVQVVSFDGPAAVVVREVAAAEPGPGEVVVEVRAAGVAYPDLLHTRGLYQERFEPPFTLGGECAGIVASAPDRSRFAPGDRVVAMVRHGAFAGCVAVPEFLVQPLPDEVSFVQGACLPVNYLTAHHALCGRGALAAGETVLVHGAAGGIGTATVQLARALGARVVAVTSSEEKAALARRVGAHDVVGAASFREDVRALTGGEGVDVVVDPVGGDRFTDSLRCLRSPGGRVLVVGFVGGSIPTVKVNRLLLTNTDVRGVGWGGPAFGVPGFVTGQWDALLPHLRAGALDPPVAEVLPVDRVADALAALDDRRALGKLVLHF</sequence>
<dbReference type="InterPro" id="IPR011032">
    <property type="entry name" value="GroES-like_sf"/>
</dbReference>
<dbReference type="RefSeq" id="WP_172166822.1">
    <property type="nucleotide sequence ID" value="NZ_CP053564.1"/>
</dbReference>
<dbReference type="PANTHER" id="PTHR43677">
    <property type="entry name" value="SHORT-CHAIN DEHYDROGENASE/REDUCTASE"/>
    <property type="match status" value="1"/>
</dbReference>
<dbReference type="Pfam" id="PF08240">
    <property type="entry name" value="ADH_N"/>
    <property type="match status" value="1"/>
</dbReference>
<dbReference type="InterPro" id="IPR036291">
    <property type="entry name" value="NAD(P)-bd_dom_sf"/>
</dbReference>
<dbReference type="Gene3D" id="3.40.50.720">
    <property type="entry name" value="NAD(P)-binding Rossmann-like Domain"/>
    <property type="match status" value="1"/>
</dbReference>
<accession>A0A6M6JRS8</accession>
<gene>
    <name evidence="2" type="ORF">HOP40_32595</name>
</gene>
<dbReference type="SUPFAM" id="SSF50129">
    <property type="entry name" value="GroES-like"/>
    <property type="match status" value="1"/>
</dbReference>
<proteinExistence type="predicted"/>
<dbReference type="PROSITE" id="PS01162">
    <property type="entry name" value="QOR_ZETA_CRYSTAL"/>
    <property type="match status" value="1"/>
</dbReference>
<dbReference type="SMART" id="SM00829">
    <property type="entry name" value="PKS_ER"/>
    <property type="match status" value="1"/>
</dbReference>
<dbReference type="InterPro" id="IPR051397">
    <property type="entry name" value="Zn-ADH-like_protein"/>
</dbReference>
<evidence type="ECO:0000313" key="3">
    <source>
        <dbReference type="Proteomes" id="UP000505377"/>
    </source>
</evidence>
<dbReference type="EMBL" id="CP053564">
    <property type="protein sequence ID" value="QJY49923.1"/>
    <property type="molecule type" value="Genomic_DNA"/>
</dbReference>
<dbReference type="Pfam" id="PF00107">
    <property type="entry name" value="ADH_zinc_N"/>
    <property type="match status" value="1"/>
</dbReference>
<dbReference type="SUPFAM" id="SSF51735">
    <property type="entry name" value="NAD(P)-binding Rossmann-fold domains"/>
    <property type="match status" value="1"/>
</dbReference>
<dbReference type="InterPro" id="IPR020843">
    <property type="entry name" value="ER"/>
</dbReference>
<reference evidence="2 3" key="1">
    <citation type="submission" date="2020-05" db="EMBL/GenBank/DDBJ databases">
        <authorList>
            <person name="Mo P."/>
        </authorList>
    </citation>
    <scope>NUCLEOTIDE SEQUENCE [LARGE SCALE GENOMIC DNA]</scope>
    <source>
        <strain evidence="2 3">Gen01</strain>
    </source>
</reference>
<dbReference type="InterPro" id="IPR002364">
    <property type="entry name" value="Quin_OxRdtase/zeta-crystal_CS"/>
</dbReference>